<dbReference type="AlphaFoldDB" id="A0A328HFK6"/>
<dbReference type="Proteomes" id="UP000249166">
    <property type="component" value="Unassembled WGS sequence"/>
</dbReference>
<evidence type="ECO:0000313" key="3">
    <source>
        <dbReference type="Proteomes" id="UP000249166"/>
    </source>
</evidence>
<evidence type="ECO:0000256" key="1">
    <source>
        <dbReference type="SAM" id="MobiDB-lite"/>
    </source>
</evidence>
<organism evidence="2 3">
    <name type="scientific">Arthrobacter globiformis</name>
    <dbReference type="NCBI Taxonomy" id="1665"/>
    <lineage>
        <taxon>Bacteria</taxon>
        <taxon>Bacillati</taxon>
        <taxon>Actinomycetota</taxon>
        <taxon>Actinomycetes</taxon>
        <taxon>Micrococcales</taxon>
        <taxon>Micrococcaceae</taxon>
        <taxon>Arthrobacter</taxon>
    </lineage>
</organism>
<feature type="region of interest" description="Disordered" evidence="1">
    <location>
        <begin position="103"/>
        <end position="198"/>
    </location>
</feature>
<comment type="caution">
    <text evidence="2">The sequence shown here is derived from an EMBL/GenBank/DDBJ whole genome shotgun (WGS) entry which is preliminary data.</text>
</comment>
<sequence>MSAVDITSSHHRLKVVVHIDANMERACIEVRGTLTPANIRALYVVARRARTLLPGKEIVLDLSMARAAMDTIAALHDPAQLTQLSGEGTSEKPCRLSILDPRPGIHAHPSFTHGRGDHKHPDGKHADHQHGDHKHPDGKHGDKTSKAQERKAGPFTARSRTAQATAVQATAMEPGTAQPSHAEPRVAARRRARDKEPA</sequence>
<dbReference type="EMBL" id="QLNP01000072">
    <property type="protein sequence ID" value="RAM37436.1"/>
    <property type="molecule type" value="Genomic_DNA"/>
</dbReference>
<feature type="compositionally biased region" description="Basic and acidic residues" evidence="1">
    <location>
        <begin position="119"/>
        <end position="152"/>
    </location>
</feature>
<gene>
    <name evidence="2" type="ORF">DBZ45_10220</name>
</gene>
<proteinExistence type="predicted"/>
<protein>
    <submittedName>
        <fullName evidence="2">Uncharacterized protein</fullName>
    </submittedName>
</protein>
<reference evidence="2 3" key="1">
    <citation type="submission" date="2018-04" db="EMBL/GenBank/DDBJ databases">
        <title>Bacteria isolated from cave deposits of Manipur.</title>
        <authorList>
            <person name="Sahoo D."/>
            <person name="Sarangthem I."/>
            <person name="Nandeibam J."/>
        </authorList>
    </citation>
    <scope>NUCLEOTIDE SEQUENCE [LARGE SCALE GENOMIC DNA]</scope>
    <source>
        <strain evidence="3">mrc11</strain>
    </source>
</reference>
<accession>A0A328HFK6</accession>
<name>A0A328HFK6_ARTGO</name>
<feature type="compositionally biased region" description="Low complexity" evidence="1">
    <location>
        <begin position="156"/>
        <end position="171"/>
    </location>
</feature>
<evidence type="ECO:0000313" key="2">
    <source>
        <dbReference type="EMBL" id="RAM37436.1"/>
    </source>
</evidence>